<name>A0A0E9VYF5_ANGAN</name>
<accession>A0A0E9VYF5</accession>
<protein>
    <submittedName>
        <fullName evidence="1">Uncharacterized protein</fullName>
    </submittedName>
</protein>
<sequence>MLFSDFIISKFHLAFHN</sequence>
<reference evidence="1" key="2">
    <citation type="journal article" date="2015" name="Fish Shellfish Immunol.">
        <title>Early steps in the European eel (Anguilla anguilla)-Vibrio vulnificus interaction in the gills: Role of the RtxA13 toxin.</title>
        <authorList>
            <person name="Callol A."/>
            <person name="Pajuelo D."/>
            <person name="Ebbesson L."/>
            <person name="Teles M."/>
            <person name="MacKenzie S."/>
            <person name="Amaro C."/>
        </authorList>
    </citation>
    <scope>NUCLEOTIDE SEQUENCE</scope>
</reference>
<reference evidence="1" key="1">
    <citation type="submission" date="2014-11" db="EMBL/GenBank/DDBJ databases">
        <authorList>
            <person name="Amaro Gonzalez C."/>
        </authorList>
    </citation>
    <scope>NUCLEOTIDE SEQUENCE</scope>
</reference>
<proteinExistence type="predicted"/>
<evidence type="ECO:0000313" key="1">
    <source>
        <dbReference type="EMBL" id="JAH83184.1"/>
    </source>
</evidence>
<organism evidence="1">
    <name type="scientific">Anguilla anguilla</name>
    <name type="common">European freshwater eel</name>
    <name type="synonym">Muraena anguilla</name>
    <dbReference type="NCBI Taxonomy" id="7936"/>
    <lineage>
        <taxon>Eukaryota</taxon>
        <taxon>Metazoa</taxon>
        <taxon>Chordata</taxon>
        <taxon>Craniata</taxon>
        <taxon>Vertebrata</taxon>
        <taxon>Euteleostomi</taxon>
        <taxon>Actinopterygii</taxon>
        <taxon>Neopterygii</taxon>
        <taxon>Teleostei</taxon>
        <taxon>Anguilliformes</taxon>
        <taxon>Anguillidae</taxon>
        <taxon>Anguilla</taxon>
    </lineage>
</organism>
<dbReference type="AlphaFoldDB" id="A0A0E9VYF5"/>
<dbReference type="EMBL" id="GBXM01025393">
    <property type="protein sequence ID" value="JAH83184.1"/>
    <property type="molecule type" value="Transcribed_RNA"/>
</dbReference>